<evidence type="ECO:0000313" key="2">
    <source>
        <dbReference type="Proteomes" id="UP000640333"/>
    </source>
</evidence>
<dbReference type="SUPFAM" id="SSF53850">
    <property type="entry name" value="Periplasmic binding protein-like II"/>
    <property type="match status" value="1"/>
</dbReference>
<sequence length="356" mass="39448">MPSIDRTLNGQSRHAIHPPACVNSMFLIRIFCCLSLLTSFISQPLYAKEATEPTPDIRIAIGDIPGFDTLIVEAAAARAAERNVHVSISYLQSEDLATQAIINGLADVGIGTPYALIHNTRAPLRLFYQLNSLRFFPVVDTQHYNDWKDLDGVPMYTHGEGSGTEAIMMLMAREHDIQYSAMHYVPGSGVRAKAMIKGRIHATIVDTERRNKLLSHPSGKFKTLPTPTISASDEALYGHLDFLHTQHAKISILVEELIQVSRMINREPNAVVELRDKYNILHQSTDNKESALIQMYEELVSVDAIPNNGGYPTASAADLKFFTASGTLNENLEQLKDTDFWEFSPLTNALGTVGIQ</sequence>
<keyword evidence="2" id="KW-1185">Reference proteome</keyword>
<organism evidence="1 2">
    <name type="scientific">Pontibacterium sinense</name>
    <dbReference type="NCBI Taxonomy" id="2781979"/>
    <lineage>
        <taxon>Bacteria</taxon>
        <taxon>Pseudomonadati</taxon>
        <taxon>Pseudomonadota</taxon>
        <taxon>Gammaproteobacteria</taxon>
        <taxon>Oceanospirillales</taxon>
        <taxon>Oceanospirillaceae</taxon>
        <taxon>Pontibacterium</taxon>
    </lineage>
</organism>
<dbReference type="RefSeq" id="WP_193955434.1">
    <property type="nucleotide sequence ID" value="NZ_JADEYS010000036.1"/>
</dbReference>
<gene>
    <name evidence="1" type="ORF">IOQ59_20950</name>
</gene>
<dbReference type="Gene3D" id="3.40.190.10">
    <property type="entry name" value="Periplasmic binding protein-like II"/>
    <property type="match status" value="2"/>
</dbReference>
<name>A0A8J7K799_9GAMM</name>
<dbReference type="EMBL" id="JADEYS010000036">
    <property type="protein sequence ID" value="MBE9399740.1"/>
    <property type="molecule type" value="Genomic_DNA"/>
</dbReference>
<protein>
    <submittedName>
        <fullName evidence="1">ABC transporter substrate-binding protein</fullName>
    </submittedName>
</protein>
<dbReference type="AlphaFoldDB" id="A0A8J7K799"/>
<proteinExistence type="predicted"/>
<dbReference type="Proteomes" id="UP000640333">
    <property type="component" value="Unassembled WGS sequence"/>
</dbReference>
<accession>A0A8J7K799</accession>
<reference evidence="1" key="1">
    <citation type="submission" date="2020-10" db="EMBL/GenBank/DDBJ databases">
        <title>Bacterium isolated from coastal waters sediment.</title>
        <authorList>
            <person name="Chen R.-J."/>
            <person name="Lu D.-C."/>
            <person name="Zhu K.-L."/>
            <person name="Du Z.-J."/>
        </authorList>
    </citation>
    <scope>NUCLEOTIDE SEQUENCE</scope>
    <source>
        <strain evidence="1">N1Y112</strain>
    </source>
</reference>
<comment type="caution">
    <text evidence="1">The sequence shown here is derived from an EMBL/GenBank/DDBJ whole genome shotgun (WGS) entry which is preliminary data.</text>
</comment>
<evidence type="ECO:0000313" key="1">
    <source>
        <dbReference type="EMBL" id="MBE9399740.1"/>
    </source>
</evidence>